<dbReference type="GO" id="GO:0034497">
    <property type="term" value="P:protein localization to phagophore assembly site"/>
    <property type="evidence" value="ECO:0007669"/>
    <property type="project" value="TreeGrafter"/>
</dbReference>
<dbReference type="RefSeq" id="XP_055875206.1">
    <property type="nucleotide sequence ID" value="XM_056019231.1"/>
</dbReference>
<proteinExistence type="inferred from homology"/>
<evidence type="ECO:0000256" key="8">
    <source>
        <dbReference type="ARBA" id="ARBA00023055"/>
    </source>
</evidence>
<dbReference type="GO" id="GO:0034045">
    <property type="term" value="C:phagophore assembly site membrane"/>
    <property type="evidence" value="ECO:0007669"/>
    <property type="project" value="UniProtKB-SubCell"/>
</dbReference>
<evidence type="ECO:0000256" key="1">
    <source>
        <dbReference type="ARBA" id="ARBA00004511"/>
    </source>
</evidence>
<evidence type="ECO:0000256" key="5">
    <source>
        <dbReference type="ARBA" id="ARBA00022692"/>
    </source>
</evidence>
<dbReference type="InterPro" id="IPR007241">
    <property type="entry name" value="Autophagy-rel_prot_9"/>
</dbReference>
<feature type="transmembrane region" description="Helical" evidence="10">
    <location>
        <begin position="421"/>
        <end position="439"/>
    </location>
</feature>
<evidence type="ECO:0000256" key="7">
    <source>
        <dbReference type="ARBA" id="ARBA00023006"/>
    </source>
</evidence>
<evidence type="ECO:0000256" key="2">
    <source>
        <dbReference type="ARBA" id="ARBA00006185"/>
    </source>
</evidence>
<dbReference type="Proteomes" id="UP001165740">
    <property type="component" value="Chromosome 1"/>
</dbReference>
<protein>
    <recommendedName>
        <fullName evidence="3 10">Autophagy-related protein 9</fullName>
    </recommendedName>
</protein>
<comment type="subcellular location">
    <subcellularLocation>
        <location evidence="1 10">Preautophagosomal structure membrane</location>
        <topology evidence="1 10">Multi-pass membrane protein</topology>
    </subcellularLocation>
</comment>
<feature type="region of interest" description="Disordered" evidence="11">
    <location>
        <begin position="842"/>
        <end position="863"/>
    </location>
</feature>
<evidence type="ECO:0000256" key="10">
    <source>
        <dbReference type="RuleBase" id="RU364027"/>
    </source>
</evidence>
<keyword evidence="6 10" id="KW-1133">Transmembrane helix</keyword>
<dbReference type="PANTHER" id="PTHR13038:SF10">
    <property type="entry name" value="AUTOPHAGY-RELATED PROTEIN 9"/>
    <property type="match status" value="1"/>
</dbReference>
<evidence type="ECO:0000313" key="17">
    <source>
        <dbReference type="RefSeq" id="XP_055875206.1"/>
    </source>
</evidence>
<feature type="region of interest" description="Disordered" evidence="11">
    <location>
        <begin position="872"/>
        <end position="891"/>
    </location>
</feature>
<evidence type="ECO:0000256" key="3">
    <source>
        <dbReference type="ARBA" id="ARBA00018074"/>
    </source>
</evidence>
<keyword evidence="9 10" id="KW-0472">Membrane</keyword>
<dbReference type="GO" id="GO:0005776">
    <property type="term" value="C:autophagosome"/>
    <property type="evidence" value="ECO:0007669"/>
    <property type="project" value="TreeGrafter"/>
</dbReference>
<keyword evidence="4 10" id="KW-0813">Transport</keyword>
<dbReference type="AlphaFoldDB" id="A0A9W2ZJN1"/>
<feature type="transmembrane region" description="Helical" evidence="10">
    <location>
        <begin position="131"/>
        <end position="157"/>
    </location>
</feature>
<dbReference type="GO" id="GO:0006869">
    <property type="term" value="P:lipid transport"/>
    <property type="evidence" value="ECO:0007669"/>
    <property type="project" value="UniProtKB-KW"/>
</dbReference>
<sequence length="891" mass="101766">MASDSEEIEYQALGAHTTQFRPFQQQEAEEEEEESDISLHEEQGFLVHMSPEANKTQWNHVDDLDKFFTSVYEYHQRHGFQNMVLSEILQLVQFVFVVLFMTYLSWCVNYAELFDEVQHNSTEKKTFSDITYPLGTCIAKFSFLTWLLLFLCLLFLIGRSVKMAFNFSNYLRTHNFFISALNTETRDLSNMTWHEVQLRLLEVQKEQQICIHKQDLTQLDIYHRILRFKNYLVAMVNKDLLPLKFRLPFIGEHAILTHGMRFNLDVLLYWSPWSIFVNSYTMREEYKNSQKKKWLAERLSTHIGILALLNFVLCPFIFFYQIIYFFFRYAEFVKRSPSFLGSRQWANYGRLYLRHFNELDHELNARLNRAYIPSKMYMNSFTSPSLTILAKSLAFFAGAPAAVLFVLGILDFNDVTKVEHLFTVASVCGMVATICSSLIPDENEVFCPERLMMSILAQIHYMPDHWKGRAHTSFVRDEFAMLFQYKLVYIIEELLSPLITPFWLFFMLRPKSSQIVDFFRCFTVEVAGVGDVCSFAQMDIKKHGNPQWTKAKPAEPMVARSMQAENGKIELSLMHFATTNPEWKPPQESHMFINGVKYEVQKELPALTSIIADPISLPSLGYVNPVAPILTMSTSTNLGSPNQDPSISLSPFLGQSHKLRGGLSNFDGPLISGSNLQTSLTGSDSFHAASYPAGMLDEGQRELLSGNMSLSVLHIHETHHRQRHSDGRSRHAAYDGLGTYQDKQPSGATSGVARPQSIFPHRQQFQTYFGCSQSSSTNTSRTVIAPGEQEPYSHLYRQPQDIDHQLTLTLEDQASYSAQNTQYCDEDGFGLSDFSSLPPLAEPGLHYGSPTTVSSTPSPGQHMALGARLAGEHMPEIKEDSVEHEIDTSMS</sequence>
<feature type="transmembrane region" description="Helical" evidence="10">
    <location>
        <begin position="91"/>
        <end position="111"/>
    </location>
</feature>
<dbReference type="GO" id="GO:0061709">
    <property type="term" value="P:reticulophagy"/>
    <property type="evidence" value="ECO:0007669"/>
    <property type="project" value="TreeGrafter"/>
</dbReference>
<feature type="transmembrane region" description="Helical" evidence="10">
    <location>
        <begin position="388"/>
        <end position="409"/>
    </location>
</feature>
<evidence type="ECO:0000256" key="4">
    <source>
        <dbReference type="ARBA" id="ARBA00022448"/>
    </source>
</evidence>
<comment type="function">
    <text evidence="10">Phospholipid scramblase involved in autophagy. Cycles between the preautophagosomal structure/phagophore assembly site (PAS) and the cytoplasmic vesicle pool and supplies membrane for the growing autophagosome. Lipid scramblase activity plays a key role in preautophagosomal structure/phagophore assembly by distributing the phospholipids that arrive through ATG2 from the cytoplasmic to the luminal leaflet of the bilayer, thereby driving autophagosomal membrane expansion.</text>
</comment>
<keyword evidence="5 10" id="KW-0812">Transmembrane</keyword>
<evidence type="ECO:0000313" key="14">
    <source>
        <dbReference type="RefSeq" id="XP_055875185.1"/>
    </source>
</evidence>
<evidence type="ECO:0000313" key="15">
    <source>
        <dbReference type="RefSeq" id="XP_055875194.1"/>
    </source>
</evidence>
<evidence type="ECO:0000256" key="11">
    <source>
        <dbReference type="SAM" id="MobiDB-lite"/>
    </source>
</evidence>
<evidence type="ECO:0000256" key="6">
    <source>
        <dbReference type="ARBA" id="ARBA00022989"/>
    </source>
</evidence>
<feature type="transmembrane region" description="Helical" evidence="10">
    <location>
        <begin position="303"/>
        <end position="327"/>
    </location>
</feature>
<keyword evidence="12" id="KW-1185">Reference proteome</keyword>
<evidence type="ECO:0000256" key="9">
    <source>
        <dbReference type="ARBA" id="ARBA00023136"/>
    </source>
</evidence>
<name>A0A9W2ZJN1_BIOGL</name>
<dbReference type="OMA" id="RHGKMEK"/>
<keyword evidence="8 10" id="KW-0445">Lipid transport</keyword>
<dbReference type="RefSeq" id="XP_055875185.1">
    <property type="nucleotide sequence ID" value="XM_056019210.1"/>
</dbReference>
<evidence type="ECO:0000313" key="16">
    <source>
        <dbReference type="RefSeq" id="XP_055875199.1"/>
    </source>
</evidence>
<reference evidence="13 14" key="1">
    <citation type="submission" date="2025-04" db="UniProtKB">
        <authorList>
            <consortium name="RefSeq"/>
        </authorList>
    </citation>
    <scope>IDENTIFICATION</scope>
</reference>
<dbReference type="OrthoDB" id="2020634at2759"/>
<dbReference type="GO" id="GO:0000422">
    <property type="term" value="P:autophagy of mitochondrion"/>
    <property type="evidence" value="ECO:0007669"/>
    <property type="project" value="TreeGrafter"/>
</dbReference>
<feature type="region of interest" description="Disordered" evidence="11">
    <location>
        <begin position="14"/>
        <end position="37"/>
    </location>
</feature>
<dbReference type="RefSeq" id="XP_055875194.1">
    <property type="nucleotide sequence ID" value="XM_056019219.1"/>
</dbReference>
<evidence type="ECO:0000313" key="13">
    <source>
        <dbReference type="RefSeq" id="XP_055875180.1"/>
    </source>
</evidence>
<dbReference type="Pfam" id="PF04109">
    <property type="entry name" value="ATG9"/>
    <property type="match status" value="1"/>
</dbReference>
<organism evidence="12 16">
    <name type="scientific">Biomphalaria glabrata</name>
    <name type="common">Bloodfluke planorb</name>
    <name type="synonym">Freshwater snail</name>
    <dbReference type="NCBI Taxonomy" id="6526"/>
    <lineage>
        <taxon>Eukaryota</taxon>
        <taxon>Metazoa</taxon>
        <taxon>Spiralia</taxon>
        <taxon>Lophotrochozoa</taxon>
        <taxon>Mollusca</taxon>
        <taxon>Gastropoda</taxon>
        <taxon>Heterobranchia</taxon>
        <taxon>Euthyneura</taxon>
        <taxon>Panpulmonata</taxon>
        <taxon>Hygrophila</taxon>
        <taxon>Lymnaeoidea</taxon>
        <taxon>Planorbidae</taxon>
        <taxon>Biomphalaria</taxon>
    </lineage>
</organism>
<feature type="compositionally biased region" description="Acidic residues" evidence="11">
    <location>
        <begin position="27"/>
        <end position="36"/>
    </location>
</feature>
<dbReference type="GeneID" id="106060697"/>
<evidence type="ECO:0000313" key="12">
    <source>
        <dbReference type="Proteomes" id="UP001165740"/>
    </source>
</evidence>
<dbReference type="RefSeq" id="XP_055875199.1">
    <property type="nucleotide sequence ID" value="XM_056019224.1"/>
</dbReference>
<dbReference type="RefSeq" id="XP_055875180.1">
    <property type="nucleotide sequence ID" value="XM_056019205.1"/>
</dbReference>
<feature type="compositionally biased region" description="Low complexity" evidence="11">
    <location>
        <begin position="849"/>
        <end position="859"/>
    </location>
</feature>
<accession>A0A9W2ZJN1</accession>
<comment type="similarity">
    <text evidence="2 10">Belongs to the ATG9 family.</text>
</comment>
<dbReference type="GO" id="GO:0034727">
    <property type="term" value="P:piecemeal microautophagy of the nucleus"/>
    <property type="evidence" value="ECO:0007669"/>
    <property type="project" value="TreeGrafter"/>
</dbReference>
<dbReference type="PANTHER" id="PTHR13038">
    <property type="entry name" value="APG9 AUTOPHAGY 9"/>
    <property type="match status" value="1"/>
</dbReference>
<gene>
    <name evidence="13 14 15 16 17" type="primary">LOC106060697</name>
</gene>
<keyword evidence="7 10" id="KW-0072">Autophagy</keyword>